<feature type="transmembrane region" description="Helical" evidence="1">
    <location>
        <begin position="188"/>
        <end position="206"/>
    </location>
</feature>
<sequence length="273" mass="30163">MMKVSNNEMRKALWSTFWRSFAANAPWELTRQEATGYAFSMVPSLRVIYKDDKNGKAQALQRHMQFFNITNVLLPLVLGTSIAMEEENKANPDFDPAIINNVKVSLMGPLSAIGDSMFLTTWRVICMGISLALCQAGNILGPILFMASYNVVTIAVRWFGLKIGYEQGTKFIQRVSDSNIIQSISNKASILGMMVVGAMIPSYVVVNSPIKIGTGKSAVSLVSTLNQIVPSMLPLAATLIVLWMIRKKWKVSWILVTVVAFSIIGTWLHILSA</sequence>
<dbReference type="AlphaFoldDB" id="A0A0F4LMC9"/>
<feature type="transmembrane region" description="Helical" evidence="1">
    <location>
        <begin position="66"/>
        <end position="84"/>
    </location>
</feature>
<proteinExistence type="predicted"/>
<dbReference type="PANTHER" id="PTHR32502">
    <property type="entry name" value="N-ACETYLGALACTOSAMINE PERMEASE II COMPONENT-RELATED"/>
    <property type="match status" value="1"/>
</dbReference>
<evidence type="ECO:0000256" key="1">
    <source>
        <dbReference type="SAM" id="Phobius"/>
    </source>
</evidence>
<accession>A0A0F4LMC9</accession>
<protein>
    <submittedName>
        <fullName evidence="2">PTS Man IID</fullName>
    </submittedName>
</protein>
<keyword evidence="1" id="KW-1133">Transmembrane helix</keyword>
<feature type="transmembrane region" description="Helical" evidence="1">
    <location>
        <begin position="251"/>
        <end position="271"/>
    </location>
</feature>
<feature type="transmembrane region" description="Helical" evidence="1">
    <location>
        <begin position="137"/>
        <end position="159"/>
    </location>
</feature>
<dbReference type="RefSeq" id="WP_052726825.1">
    <property type="nucleotide sequence ID" value="NZ_JBHTBO010000012.1"/>
</dbReference>
<keyword evidence="1" id="KW-0812">Transmembrane</keyword>
<dbReference type="STRING" id="1218506.JF75_00140"/>
<dbReference type="HOGENOM" id="CLU_060742_0_0_9"/>
<dbReference type="PANTHER" id="PTHR32502:SF23">
    <property type="entry name" value="TRANSPORT PROTEIN, PTS SYSTEM"/>
    <property type="match status" value="1"/>
</dbReference>
<comment type="caution">
    <text evidence="2">The sequence shown here is derived from an EMBL/GenBank/DDBJ whole genome shotgun (WGS) entry which is preliminary data.</text>
</comment>
<keyword evidence="1" id="KW-0472">Membrane</keyword>
<evidence type="ECO:0000313" key="2">
    <source>
        <dbReference type="EMBL" id="KJY59992.1"/>
    </source>
</evidence>
<dbReference type="Proteomes" id="UP000033612">
    <property type="component" value="Unassembled WGS sequence"/>
</dbReference>
<organism evidence="2 3">
    <name type="scientific">Lactobacillus kimbladii</name>
    <dbReference type="NCBI Taxonomy" id="1218506"/>
    <lineage>
        <taxon>Bacteria</taxon>
        <taxon>Bacillati</taxon>
        <taxon>Bacillota</taxon>
        <taxon>Bacilli</taxon>
        <taxon>Lactobacillales</taxon>
        <taxon>Lactobacillaceae</taxon>
        <taxon>Lactobacillus</taxon>
    </lineage>
</organism>
<feature type="transmembrane region" description="Helical" evidence="1">
    <location>
        <begin position="218"/>
        <end position="245"/>
    </location>
</feature>
<evidence type="ECO:0000313" key="3">
    <source>
        <dbReference type="Proteomes" id="UP000033612"/>
    </source>
</evidence>
<dbReference type="InterPro" id="IPR050303">
    <property type="entry name" value="GatZ_KbaZ_carbometab"/>
</dbReference>
<dbReference type="PROSITE" id="PS51108">
    <property type="entry name" value="PTS_EIID"/>
    <property type="match status" value="1"/>
</dbReference>
<dbReference type="PATRIC" id="fig|1218506.3.peg.38"/>
<keyword evidence="3" id="KW-1185">Reference proteome</keyword>
<dbReference type="OrthoDB" id="9795582at2"/>
<dbReference type="EMBL" id="JXLH01000001">
    <property type="protein sequence ID" value="KJY59992.1"/>
    <property type="molecule type" value="Genomic_DNA"/>
</dbReference>
<gene>
    <name evidence="2" type="ORF">JF75_00140</name>
</gene>
<dbReference type="Pfam" id="PF03613">
    <property type="entry name" value="EIID-AGA"/>
    <property type="match status" value="1"/>
</dbReference>
<name>A0A0F4LMC9_9LACO</name>
<dbReference type="InterPro" id="IPR004704">
    <property type="entry name" value="PTS_IID_man"/>
</dbReference>
<reference evidence="2 3" key="1">
    <citation type="submission" date="2015-01" db="EMBL/GenBank/DDBJ databases">
        <title>Comparative genomics of the lactic acid bacteria isolated from the honey bee gut.</title>
        <authorList>
            <person name="Ellegaard K.M."/>
            <person name="Tamarit D."/>
            <person name="Javelind E."/>
            <person name="Olofsson T."/>
            <person name="Andersson S.G."/>
            <person name="Vasquez A."/>
        </authorList>
    </citation>
    <scope>NUCLEOTIDE SEQUENCE [LARGE SCALE GENOMIC DNA]</scope>
    <source>
        <strain evidence="2 3">Hma2</strain>
    </source>
</reference>
<dbReference type="GO" id="GO:0009401">
    <property type="term" value="P:phosphoenolpyruvate-dependent sugar phosphotransferase system"/>
    <property type="evidence" value="ECO:0007669"/>
    <property type="project" value="InterPro"/>
</dbReference>
<dbReference type="GO" id="GO:0005886">
    <property type="term" value="C:plasma membrane"/>
    <property type="evidence" value="ECO:0007669"/>
    <property type="project" value="TreeGrafter"/>
</dbReference>